<feature type="transmembrane region" description="Helical" evidence="9">
    <location>
        <begin position="140"/>
        <end position="161"/>
    </location>
</feature>
<dbReference type="Pfam" id="PF02653">
    <property type="entry name" value="BPD_transp_2"/>
    <property type="match status" value="1"/>
</dbReference>
<evidence type="ECO:0000256" key="7">
    <source>
        <dbReference type="ARBA" id="ARBA00023136"/>
    </source>
</evidence>
<dbReference type="AlphaFoldDB" id="A0A0U2UKT2"/>
<dbReference type="GO" id="GO:0005886">
    <property type="term" value="C:plasma membrane"/>
    <property type="evidence" value="ECO:0007669"/>
    <property type="project" value="UniProtKB-SubCell"/>
</dbReference>
<dbReference type="KEGG" id="pnp:IJ22_33310"/>
<evidence type="ECO:0000256" key="1">
    <source>
        <dbReference type="ARBA" id="ARBA00004651"/>
    </source>
</evidence>
<dbReference type="Proteomes" id="UP000061660">
    <property type="component" value="Chromosome"/>
</dbReference>
<comment type="similarity">
    <text evidence="8">Belongs to the binding-protein-dependent transport system permease family. LivHM subfamily.</text>
</comment>
<dbReference type="GO" id="GO:0006865">
    <property type="term" value="P:amino acid transport"/>
    <property type="evidence" value="ECO:0007669"/>
    <property type="project" value="UniProtKB-KW"/>
</dbReference>
<dbReference type="STRING" id="162209.IJ22_33310"/>
<name>A0A0U2UKT2_9BACL</name>
<dbReference type="PANTHER" id="PTHR11795:SF442">
    <property type="entry name" value="ABC TRANSPORTER ATP-BINDING PROTEIN"/>
    <property type="match status" value="1"/>
</dbReference>
<evidence type="ECO:0000256" key="8">
    <source>
        <dbReference type="ARBA" id="ARBA00037998"/>
    </source>
</evidence>
<accession>A0A0U2UKT2</accession>
<dbReference type="GO" id="GO:0022857">
    <property type="term" value="F:transmembrane transporter activity"/>
    <property type="evidence" value="ECO:0007669"/>
    <property type="project" value="InterPro"/>
</dbReference>
<feature type="transmembrane region" description="Helical" evidence="9">
    <location>
        <begin position="190"/>
        <end position="218"/>
    </location>
</feature>
<sequence length="290" mass="31004">MVLDIIAIQLVNGLSYGLLLFMITIGLSLIFGIMGVLNLAHGSLYMIGAYLALSITQHIAPNFMYALLLAPIFVAVISFLLEICLLRPTYKLGHLSQVLLTFGVAYILHDVVRLIWGANVKSLTLPPWLSGSVELFGQTFPLYRILIMGFGLLVAAVMWYLQEKTRWGAIIRAGLSNREMVSGLGINIKIVFSVVFAIGGLLAGLGGVAAGPVLGLYLGMEFEVLILALVILVVGGLGSITGTLLAGLIVGVVETFGKVLFPQLSLLIIFGLMALVLVVKPTGMLGKQVH</sequence>
<dbReference type="EMBL" id="CP013652">
    <property type="protein sequence ID" value="ALS23692.1"/>
    <property type="molecule type" value="Genomic_DNA"/>
</dbReference>
<evidence type="ECO:0000256" key="2">
    <source>
        <dbReference type="ARBA" id="ARBA00022448"/>
    </source>
</evidence>
<comment type="subcellular location">
    <subcellularLocation>
        <location evidence="1">Cell membrane</location>
        <topology evidence="1">Multi-pass membrane protein</topology>
    </subcellularLocation>
</comment>
<evidence type="ECO:0000313" key="10">
    <source>
        <dbReference type="EMBL" id="ALS23692.1"/>
    </source>
</evidence>
<evidence type="ECO:0000313" key="11">
    <source>
        <dbReference type="Proteomes" id="UP000061660"/>
    </source>
</evidence>
<evidence type="ECO:0000256" key="5">
    <source>
        <dbReference type="ARBA" id="ARBA00022970"/>
    </source>
</evidence>
<keyword evidence="6 9" id="KW-1133">Transmembrane helix</keyword>
<dbReference type="InterPro" id="IPR001851">
    <property type="entry name" value="ABC_transp_permease"/>
</dbReference>
<gene>
    <name evidence="10" type="ORF">IJ22_33310</name>
</gene>
<keyword evidence="3" id="KW-1003">Cell membrane</keyword>
<reference evidence="10 11" key="2">
    <citation type="journal article" date="2016" name="Genome Announc.">
        <title>Complete Genome Sequences of Two Interactive Moderate Thermophiles, Paenibacillus napthalenovorans 32O-Y and Paenibacillus sp. 32O-W.</title>
        <authorList>
            <person name="Butler R.R.III."/>
            <person name="Wang J."/>
            <person name="Stark B.C."/>
            <person name="Pombert J.F."/>
        </authorList>
    </citation>
    <scope>NUCLEOTIDE SEQUENCE [LARGE SCALE GENOMIC DNA]</scope>
    <source>
        <strain evidence="10 11">32O-Y</strain>
    </source>
</reference>
<evidence type="ECO:0000256" key="3">
    <source>
        <dbReference type="ARBA" id="ARBA00022475"/>
    </source>
</evidence>
<feature type="transmembrane region" description="Helical" evidence="9">
    <location>
        <begin position="98"/>
        <end position="120"/>
    </location>
</feature>
<keyword evidence="11" id="KW-1185">Reference proteome</keyword>
<evidence type="ECO:0000256" key="9">
    <source>
        <dbReference type="SAM" id="Phobius"/>
    </source>
</evidence>
<keyword evidence="7 9" id="KW-0472">Membrane</keyword>
<keyword evidence="5" id="KW-0029">Amino-acid transport</keyword>
<dbReference type="CDD" id="cd06582">
    <property type="entry name" value="TM_PBP1_LivH_like"/>
    <property type="match status" value="1"/>
</dbReference>
<evidence type="ECO:0000256" key="6">
    <source>
        <dbReference type="ARBA" id="ARBA00022989"/>
    </source>
</evidence>
<reference evidence="11" key="1">
    <citation type="submission" date="2015-12" db="EMBL/GenBank/DDBJ databases">
        <title>Complete genome sequences of two moderately thermophilic Paenibacillus species.</title>
        <authorList>
            <person name="Butler R.III."/>
            <person name="Wang J."/>
            <person name="Stark B.C."/>
            <person name="Pombert J.-F."/>
        </authorList>
    </citation>
    <scope>NUCLEOTIDE SEQUENCE [LARGE SCALE GENOMIC DNA]</scope>
    <source>
        <strain evidence="11">32O-Y</strain>
    </source>
</reference>
<feature type="transmembrane region" description="Helical" evidence="9">
    <location>
        <begin position="224"/>
        <end position="253"/>
    </location>
</feature>
<feature type="transmembrane region" description="Helical" evidence="9">
    <location>
        <begin position="16"/>
        <end position="37"/>
    </location>
</feature>
<dbReference type="InterPro" id="IPR052157">
    <property type="entry name" value="BCAA_transport_permease"/>
</dbReference>
<feature type="transmembrane region" description="Helical" evidence="9">
    <location>
        <begin position="260"/>
        <end position="279"/>
    </location>
</feature>
<proteinExistence type="inferred from homology"/>
<dbReference type="PATRIC" id="fig|162209.4.peg.3564"/>
<dbReference type="PANTHER" id="PTHR11795">
    <property type="entry name" value="BRANCHED-CHAIN AMINO ACID TRANSPORT SYSTEM PERMEASE PROTEIN LIVH"/>
    <property type="match status" value="1"/>
</dbReference>
<organism evidence="10 11">
    <name type="scientific">Paenibacillus naphthalenovorans</name>
    <dbReference type="NCBI Taxonomy" id="162209"/>
    <lineage>
        <taxon>Bacteria</taxon>
        <taxon>Bacillati</taxon>
        <taxon>Bacillota</taxon>
        <taxon>Bacilli</taxon>
        <taxon>Bacillales</taxon>
        <taxon>Paenibacillaceae</taxon>
        <taxon>Paenibacillus</taxon>
    </lineage>
</organism>
<protein>
    <submittedName>
        <fullName evidence="10">ABC transporter permease</fullName>
    </submittedName>
</protein>
<keyword evidence="2" id="KW-0813">Transport</keyword>
<evidence type="ECO:0000256" key="4">
    <source>
        <dbReference type="ARBA" id="ARBA00022692"/>
    </source>
</evidence>
<keyword evidence="4 9" id="KW-0812">Transmembrane</keyword>
<feature type="transmembrane region" description="Helical" evidence="9">
    <location>
        <begin position="66"/>
        <end position="86"/>
    </location>
</feature>